<dbReference type="Proteomes" id="UP000243686">
    <property type="component" value="Unassembled WGS sequence"/>
</dbReference>
<evidence type="ECO:0000256" key="3">
    <source>
        <dbReference type="ARBA" id="ARBA00023242"/>
    </source>
</evidence>
<evidence type="ECO:0000313" key="6">
    <source>
        <dbReference type="Proteomes" id="UP000243686"/>
    </source>
</evidence>
<comment type="similarity">
    <text evidence="2">Belongs to the NRDE2 family.</text>
</comment>
<proteinExistence type="inferred from homology"/>
<accession>A0A1S8WLY7</accession>
<sequence>MFPAGIIASDTTEKPADADTDKAWLHSSTYSERSEKFPVPVKAPLKPTAPSKKLVLTGEKRPDPHRASSEPPKKKPAPTNKAIFLEDVPGLSLSDAYHLDRSSNRQIYTFGSIYEKHVAQFRRKPNTPILGFRSLRVCDLCDAQQKETSTKRVKKSRYFSKASRAVFSKPAQNFPSSEVVSDTQLILRFLPDYISVSNPVNESTNVALTRCESLNRKVYDAPNDVRAWLELMDMQAKEAVFLHVTESATSSVRVTYIPASLTMGDRLLILQKQLSIAERALTSNPGSLSLKILTLRIGEMAGELQSQGASGAMCQSKDSLFQPERVGRDWAQLVFTYPQLVPVWRGYITHLMGKYSTPPTATPTIGSGLFARIDSVFKKALSTLAGIICGRILSHRPQPDTAEQAIDFLADYCRWLVQAGHAERALATWQAVIEFNLFRPSDLTGMPTDQCLLEMELFWSSGAARFGQPGSQHWSGWYRANRRGHSAEQRQQVSRKSKKPPSGLYPVEELQPDATVEQSQSKWVEVAEKLKSIASTCEDALIQCSAELLTDDAQQKLDIEIVPSVLSSAVSADQWTRRGAVPSLAGNASLGKSRAVQYRRGKAWVGLERAREAVGWLPADTLNNTDVEEEDPDRLVLFDDVKPCLLELYNLDEKAAPPSGDKQSRLVALQQRLILQCLEFLGAYEPDVAKAFQLPADLRVVHDLTHIGPIQRQGLSPLFGQNAGSVVQDSTGVKDKFAHLAGSHQEIWAQARRCFLDSALIQVSHLTRWKKEVQTQWATVIGRLRLQLALDRLLDGIQTHNLSTKASFQGIGFTDGSIFKELLCIISNCADLETVIATWRHCGRSVMAEAQNQNDLELWQSYAMGFWKAALLFTRLDVAQEELETMVSQSRRIFDTALTTYPIPDDASSPPADVVNDALIQFYDQSLAPRFKLIQHYIDLELDVFPGIGAVKRPLGCESRALQLLVQAANGGTYTAPEPHATLRPSILVRTSHAYGKRMEMIWRTLVSLPEDSRLDPVVHGPLLSGLTSFAPVVAYLSLMFDLLTTDEESLSNSLPSLISVLQRIDRLRSALSVSARDRESRWSDSESAPSVRYRVCMRRLLSLIIGGLAAFGSLRQRNHRSLMDRLFKIWELSETTRSATELPCDLLFPSQLTYLLPPRAALEKSLLPVSLVNAASCQGLLPPLFLSQLIRQLGQFSKAVAELAAQNAVDNAVSGTRISGAHSMLDPRYSSNLLGADISMLSGSQLDSYAGCLPVALDLFILSLELERWLSLIAGVSATSVNGRNIAVDSTSSQRVRNAFERAVRAGPFVTPLLSEHGQLHHIALAATTPSFWAAHLRLVVWRAYMAFGWMSETSQDRQFPAPSVTDPRKRRQAIKSVFYRAVEDLPWAKVLYTDLVRYCPEDVEEIVDLLSERELRLRTPLEEIDLLLTARPQATE</sequence>
<dbReference type="Pfam" id="PF08424">
    <property type="entry name" value="NRDE-2"/>
    <property type="match status" value="1"/>
</dbReference>
<evidence type="ECO:0000256" key="4">
    <source>
        <dbReference type="SAM" id="MobiDB-lite"/>
    </source>
</evidence>
<comment type="subcellular location">
    <subcellularLocation>
        <location evidence="1">Nucleus</location>
    </subcellularLocation>
</comment>
<dbReference type="GO" id="GO:1902369">
    <property type="term" value="P:negative regulation of RNA catabolic process"/>
    <property type="evidence" value="ECO:0007669"/>
    <property type="project" value="TreeGrafter"/>
</dbReference>
<dbReference type="GO" id="GO:0071013">
    <property type="term" value="C:catalytic step 2 spliceosome"/>
    <property type="evidence" value="ECO:0007669"/>
    <property type="project" value="TreeGrafter"/>
</dbReference>
<dbReference type="PANTHER" id="PTHR13471:SF0">
    <property type="entry name" value="NUCLEAR EXOSOME REGULATOR NRDE2"/>
    <property type="match status" value="1"/>
</dbReference>
<reference evidence="5 6" key="1">
    <citation type="submission" date="2015-03" db="EMBL/GenBank/DDBJ databases">
        <title>Draft genome of the nematode, Opisthorchis viverrini.</title>
        <authorList>
            <person name="Mitreva M."/>
        </authorList>
    </citation>
    <scope>NUCLEOTIDE SEQUENCE [LARGE SCALE GENOMIC DNA]</scope>
    <source>
        <strain evidence="5">Khon Kaen</strain>
    </source>
</reference>
<evidence type="ECO:0000256" key="2">
    <source>
        <dbReference type="ARBA" id="ARBA00009265"/>
    </source>
</evidence>
<evidence type="ECO:0000256" key="1">
    <source>
        <dbReference type="ARBA" id="ARBA00004123"/>
    </source>
</evidence>
<organism evidence="5 6">
    <name type="scientific">Opisthorchis viverrini</name>
    <name type="common">Southeast Asian liver fluke</name>
    <dbReference type="NCBI Taxonomy" id="6198"/>
    <lineage>
        <taxon>Eukaryota</taxon>
        <taxon>Metazoa</taxon>
        <taxon>Spiralia</taxon>
        <taxon>Lophotrochozoa</taxon>
        <taxon>Platyhelminthes</taxon>
        <taxon>Trematoda</taxon>
        <taxon>Digenea</taxon>
        <taxon>Opisthorchiida</taxon>
        <taxon>Opisthorchiata</taxon>
        <taxon>Opisthorchiidae</taxon>
        <taxon>Opisthorchis</taxon>
    </lineage>
</organism>
<keyword evidence="3" id="KW-0539">Nucleus</keyword>
<dbReference type="GO" id="GO:0031048">
    <property type="term" value="P:regulatory ncRNA-mediated heterochromatin formation"/>
    <property type="evidence" value="ECO:0007669"/>
    <property type="project" value="TreeGrafter"/>
</dbReference>
<feature type="compositionally biased region" description="Basic and acidic residues" evidence="4">
    <location>
        <begin position="11"/>
        <end position="24"/>
    </location>
</feature>
<keyword evidence="6" id="KW-1185">Reference proteome</keyword>
<dbReference type="EMBL" id="KV904446">
    <property type="protein sequence ID" value="OON15459.1"/>
    <property type="molecule type" value="Genomic_DNA"/>
</dbReference>
<feature type="compositionally biased region" description="Basic and acidic residues" evidence="4">
    <location>
        <begin position="58"/>
        <end position="73"/>
    </location>
</feature>
<dbReference type="InterPro" id="IPR013633">
    <property type="entry name" value="NRDE-2"/>
</dbReference>
<protein>
    <submittedName>
        <fullName evidence="5">Uncharacterized protein</fullName>
    </submittedName>
</protein>
<feature type="region of interest" description="Disordered" evidence="4">
    <location>
        <begin position="485"/>
        <end position="507"/>
    </location>
</feature>
<gene>
    <name evidence="5" type="ORF">X801_08738</name>
</gene>
<evidence type="ECO:0000313" key="5">
    <source>
        <dbReference type="EMBL" id="OON15459.1"/>
    </source>
</evidence>
<feature type="region of interest" description="Disordered" evidence="4">
    <location>
        <begin position="1"/>
        <end position="80"/>
    </location>
</feature>
<dbReference type="PANTHER" id="PTHR13471">
    <property type="entry name" value="TETRATRICOPEPTIDE-LIKE HELICAL"/>
    <property type="match status" value="1"/>
</dbReference>
<feature type="non-terminal residue" evidence="5">
    <location>
        <position position="1438"/>
    </location>
</feature>
<name>A0A1S8WLY7_OPIVI</name>